<evidence type="ECO:0000256" key="2">
    <source>
        <dbReference type="ARBA" id="ARBA00022580"/>
    </source>
</evidence>
<dbReference type="SUPFAM" id="SSF56042">
    <property type="entry name" value="PurM C-terminal domain-like"/>
    <property type="match status" value="1"/>
</dbReference>
<accession>A0A068A9X7</accession>
<evidence type="ECO:0000256" key="1">
    <source>
        <dbReference type="ARBA" id="ARBA00004535"/>
    </source>
</evidence>
<dbReference type="InterPro" id="IPR024346">
    <property type="entry name" value="Tegument_herpes_virus_N"/>
</dbReference>
<evidence type="ECO:0000313" key="7">
    <source>
        <dbReference type="Proteomes" id="UP000168428"/>
    </source>
</evidence>
<gene>
    <name evidence="6" type="ORF">ALHV2gp69</name>
</gene>
<evidence type="ECO:0000259" key="4">
    <source>
        <dbReference type="Pfam" id="PF02769"/>
    </source>
</evidence>
<dbReference type="GO" id="GO:0043657">
    <property type="term" value="C:host cell"/>
    <property type="evidence" value="ECO:0007669"/>
    <property type="project" value="GOC"/>
</dbReference>
<dbReference type="GO" id="GO:0004642">
    <property type="term" value="F:phosphoribosylformylglycinamidine synthase activity"/>
    <property type="evidence" value="ECO:0007669"/>
    <property type="project" value="TreeGrafter"/>
</dbReference>
<comment type="subcellular location">
    <subcellularLocation>
        <location evidence="1">Virion tegument</location>
    </subcellularLocation>
</comment>
<sequence length="1316" mass="146565">MSLYLLPNIRRVFKDSLTKTWFVDTEYSIEEEQLVMKFMDTRGELSLVSGTIFSELIIIVSLETSHTAAEDDLDYEKILASVQELLSPLMKNAAVNPISKYPKRQRTVKIMYGPDLKRIPTNFSRDVVDLLQQQDISSVMRVEVSRCLTFDNRHELSEMTYDIVLSEIKSKESEITYSDDFQNFTINTEPIHYASDIIQVTGTGDYVCDKIMKKTGGDPPFAQQVAFLPNVSIPSTSVATALSFKLRAAVNFTKEMSSFHYAILQSHGNLGFIHQQTDGLRMQRSIMLENSPLASCLGAYMTDFQFNCRQGYSDMKELYSSIMVQGATHIRAGSPTITGFVRLLGHYGSLNLKMYRPMLYECHLASSIGSNLKTAEYGPGNILVAIGQFYPAVLDDTHPFHYRDNMTDYNKVVQTLSGFYSTVTSPCVTSSLRDLGNKTVKQHLFALLKNGGANLYISCLPQALVFQLRRIPETEWLCSLEHLLDVYFFNTYSNLLFLTVKNTSEYTILGQQFKPVEILQQVARIFRCNLYILGETVDKVGIHVINDLGNPYSFTARRHCGKHCYSLFKPPETPEGYGLPGHGEEEELECVVVTPNPDWAQGFVIEECINNVLLSPTVGSKAFVVNHIDRCGNGLVVQQPGVGRLDLPLADYGLVLHSMVKPPMGATPDSLATWKSLTLADLLKINNAEVHENMPASCMAVGEQPLKVAISPSNGALYAMAELLTNLMLGPKMLFSNIIITASASWEAGHSCQELKTTLRACRAFAEELGVNFIVSSASSSVPQDSRYLDTRSANRQHARFFRNIVFSGTCKVTSLKRAVPVLQKARNSLVHVSIDPTDGLGGTVFENVYGLSLGTVSKISAQKMAALFTIIQDGVQEEAIVSGHDVSDGGLVACLVELCLSTDFVVRVTIPEGLDPFTYLFAESPGAVVEVPSSHLDTLKQKCSAAGLFCEDIGYISSGDEAAFSIVSGGKIIFERPVYSLRTAWSTYSDTVVSVLCSDLDEDERHKEDYGCNEVDFRELKEDLLTNYVAFYYNPDIQNKVAVLTWPGMVKEEPLFWAMTNAQFDVYVVCVTEINSPSFLNDFRGLVIGSGIGYTEPIVAATGALMAMINTQGTKLVLRALLNFFTRPDTFSLGCGEYGFYILSQFIYYLHEQEFSASPQHQEFKLSPISLEKTKSGTYESRWLSVHVPETTPSLMLAPCRGMVLPCWVQGTYLGLSYQTDGVEHQLFNENLVACSFHGRSSDPRAFARHYPRNPSGNSSVAGICSNDGRHLAMLPDPSLSFFPFQWQHLPRGYEQLKTSPWSLMFYHMHMWCYS</sequence>
<dbReference type="SUPFAM" id="SSF52317">
    <property type="entry name" value="Class I glutamine amidotransferase-like"/>
    <property type="match status" value="1"/>
</dbReference>
<evidence type="ECO:0000259" key="5">
    <source>
        <dbReference type="Pfam" id="PF12818"/>
    </source>
</evidence>
<dbReference type="InterPro" id="IPR010918">
    <property type="entry name" value="PurM-like_C_dom"/>
</dbReference>
<dbReference type="Gene3D" id="3.30.1330.10">
    <property type="entry name" value="PurM-like, N-terminal domain"/>
    <property type="match status" value="1"/>
</dbReference>
<reference evidence="6 7" key="1">
    <citation type="journal article" date="2014" name="Vet. Microbiol.">
        <title>Malignant catarrhal fever in American bison (Bison bison) experimentally infected with alcelaphine herpesvirus 2.</title>
        <authorList>
            <person name="Taus N.S."/>
            <person name="O'Toole D."/>
            <person name="Herndon D.R."/>
            <person name="Cunha C.W."/>
            <person name="Warg J.V."/>
            <person name="Seal B.S."/>
            <person name="Brooking A."/>
            <person name="Li H."/>
        </authorList>
    </citation>
    <scope>NUCLEOTIDE SEQUENCE [LARGE SCALE GENOMIC DNA]</scope>
    <source>
        <strain evidence="6">Topi-AlHV-2</strain>
    </source>
</reference>
<dbReference type="SMART" id="SM01211">
    <property type="entry name" value="GATase_5"/>
    <property type="match status" value="1"/>
</dbReference>
<dbReference type="GO" id="GO:0006164">
    <property type="term" value="P:purine nucleotide biosynthetic process"/>
    <property type="evidence" value="ECO:0007669"/>
    <property type="project" value="TreeGrafter"/>
</dbReference>
<dbReference type="Proteomes" id="UP000168428">
    <property type="component" value="Segment"/>
</dbReference>
<dbReference type="SUPFAM" id="SSF55326">
    <property type="entry name" value="PurM N-terminal domain-like"/>
    <property type="match status" value="1"/>
</dbReference>
<dbReference type="EMBL" id="KF274499">
    <property type="protein sequence ID" value="AIA62109.1"/>
    <property type="molecule type" value="Genomic_DNA"/>
</dbReference>
<dbReference type="RefSeq" id="YP_009044455.1">
    <property type="nucleotide sequence ID" value="NC_024382.1"/>
</dbReference>
<keyword evidence="2" id="KW-0920">Virion tegument</keyword>
<dbReference type="GeneID" id="19735547"/>
<keyword evidence="7" id="KW-1185">Reference proteome</keyword>
<dbReference type="Pfam" id="PF02769">
    <property type="entry name" value="AIRS_C"/>
    <property type="match status" value="1"/>
</dbReference>
<dbReference type="Pfam" id="PF12818">
    <property type="entry name" value="Tegument_dsDNA"/>
    <property type="match status" value="1"/>
</dbReference>
<dbReference type="GO" id="GO:0075733">
    <property type="term" value="P:intracellular transport of virus"/>
    <property type="evidence" value="ECO:0007669"/>
    <property type="project" value="InterPro"/>
</dbReference>
<feature type="domain" description="PurM-like C-terminal" evidence="4">
    <location>
        <begin position="833"/>
        <end position="962"/>
    </location>
</feature>
<evidence type="ECO:0000313" key="6">
    <source>
        <dbReference type="EMBL" id="AIA62109.1"/>
    </source>
</evidence>
<dbReference type="Gene3D" id="3.90.650.10">
    <property type="entry name" value="PurM-like C-terminal domain"/>
    <property type="match status" value="1"/>
</dbReference>
<keyword evidence="3" id="KW-0946">Virion</keyword>
<dbReference type="InterPro" id="IPR010077">
    <property type="entry name" value="Herpes_virus_tegument"/>
</dbReference>
<protein>
    <submittedName>
        <fullName evidence="6">Orf75</fullName>
    </submittedName>
</protein>
<organism evidence="6 7">
    <name type="scientific">Alcelaphine gammaherpesvirus 2</name>
    <dbReference type="NCBI Taxonomy" id="138184"/>
    <lineage>
        <taxon>Viruses</taxon>
        <taxon>Duplodnaviria</taxon>
        <taxon>Heunggongvirae</taxon>
        <taxon>Peploviricota</taxon>
        <taxon>Herviviricetes</taxon>
        <taxon>Herpesvirales</taxon>
        <taxon>Orthoherpesviridae</taxon>
        <taxon>Gammaherpesvirinae</taxon>
        <taxon>Macavirus</taxon>
        <taxon>Macavirus alcelaphinegamma2</taxon>
    </lineage>
</organism>
<proteinExistence type="predicted"/>
<evidence type="ECO:0000256" key="3">
    <source>
        <dbReference type="ARBA" id="ARBA00022844"/>
    </source>
</evidence>
<dbReference type="GO" id="GO:0019033">
    <property type="term" value="C:viral tegument"/>
    <property type="evidence" value="ECO:0007669"/>
    <property type="project" value="UniProtKB-SubCell"/>
</dbReference>
<dbReference type="NCBIfam" id="TIGR01739">
    <property type="entry name" value="tegu_FGAM_synt"/>
    <property type="match status" value="1"/>
</dbReference>
<dbReference type="PANTHER" id="PTHR10099:SF1">
    <property type="entry name" value="PHOSPHORIBOSYLFORMYLGLYCINAMIDINE SYNTHASE"/>
    <property type="match status" value="1"/>
</dbReference>
<dbReference type="InterPro" id="IPR036921">
    <property type="entry name" value="PurM-like_N_sf"/>
</dbReference>
<dbReference type="Gene3D" id="3.40.50.880">
    <property type="match status" value="1"/>
</dbReference>
<dbReference type="KEGG" id="vg:19735547"/>
<feature type="domain" description="Tegument protein herpes virus N-terminal" evidence="5">
    <location>
        <begin position="259"/>
        <end position="542"/>
    </location>
</feature>
<name>A0A068A9X7_9GAMA</name>
<dbReference type="InterPro" id="IPR029062">
    <property type="entry name" value="Class_I_gatase-like"/>
</dbReference>
<dbReference type="PANTHER" id="PTHR10099">
    <property type="entry name" value="PHOSPHORIBOSYLFORMYLGLYCINAMIDINE SYNTHASE"/>
    <property type="match status" value="1"/>
</dbReference>
<dbReference type="Pfam" id="PF13507">
    <property type="entry name" value="GATase_5"/>
    <property type="match status" value="1"/>
</dbReference>
<dbReference type="InterPro" id="IPR036676">
    <property type="entry name" value="PurM-like_C_sf"/>
</dbReference>